<name>A0AC35U2N5_9BILA</name>
<dbReference type="Proteomes" id="UP000095286">
    <property type="component" value="Unplaced"/>
</dbReference>
<sequence>MRVTCVLVIMAFVGQLYAHPVVLSQEGSGIASSGDLTNSAVISNDVDDSPAEVAYQAAMLAAKNAYDTAVNAANAAYDVSVTAAGPPVADDGSPAGNAYKAAIDAAVLVRTASLNAAKTAYDIAVAVAVANKKAADAAAIIA</sequence>
<accession>A0AC35U2N5</accession>
<protein>
    <submittedName>
        <fullName evidence="2">Pupal cuticle protein C1B-like</fullName>
    </submittedName>
</protein>
<reference evidence="2" key="1">
    <citation type="submission" date="2016-11" db="UniProtKB">
        <authorList>
            <consortium name="WormBaseParasite"/>
        </authorList>
    </citation>
    <scope>IDENTIFICATION</scope>
    <source>
        <strain evidence="2">KR3021</strain>
    </source>
</reference>
<evidence type="ECO:0000313" key="1">
    <source>
        <dbReference type="Proteomes" id="UP000095286"/>
    </source>
</evidence>
<proteinExistence type="predicted"/>
<dbReference type="WBParaSite" id="RSKR_0000687400.1">
    <property type="protein sequence ID" value="RSKR_0000687400.1"/>
    <property type="gene ID" value="RSKR_0000687400"/>
</dbReference>
<evidence type="ECO:0000313" key="2">
    <source>
        <dbReference type="WBParaSite" id="RSKR_0000687400.1"/>
    </source>
</evidence>
<organism evidence="1 2">
    <name type="scientific">Rhabditophanes sp. KR3021</name>
    <dbReference type="NCBI Taxonomy" id="114890"/>
    <lineage>
        <taxon>Eukaryota</taxon>
        <taxon>Metazoa</taxon>
        <taxon>Ecdysozoa</taxon>
        <taxon>Nematoda</taxon>
        <taxon>Chromadorea</taxon>
        <taxon>Rhabditida</taxon>
        <taxon>Tylenchina</taxon>
        <taxon>Panagrolaimomorpha</taxon>
        <taxon>Strongyloidoidea</taxon>
        <taxon>Alloionematidae</taxon>
        <taxon>Rhabditophanes</taxon>
    </lineage>
</organism>